<dbReference type="EC" id="2.4.1.-" evidence="12"/>
<evidence type="ECO:0000256" key="6">
    <source>
        <dbReference type="ARBA" id="ARBA00022519"/>
    </source>
</evidence>
<dbReference type="GO" id="GO:0009250">
    <property type="term" value="P:glucan biosynthetic process"/>
    <property type="evidence" value="ECO:0007669"/>
    <property type="project" value="UniProtKB-UniRule"/>
</dbReference>
<feature type="transmembrane region" description="Helical" evidence="12">
    <location>
        <begin position="574"/>
        <end position="598"/>
    </location>
</feature>
<dbReference type="Pfam" id="PF13632">
    <property type="entry name" value="Glyco_trans_2_3"/>
    <property type="match status" value="1"/>
</dbReference>
<comment type="pathway">
    <text evidence="2 12">Glycan metabolism; osmoregulated periplasmic glucan (OPG) biosynthesis.</text>
</comment>
<evidence type="ECO:0000256" key="8">
    <source>
        <dbReference type="ARBA" id="ARBA00022679"/>
    </source>
</evidence>
<keyword evidence="11 12" id="KW-0472">Membrane</keyword>
<evidence type="ECO:0000256" key="3">
    <source>
        <dbReference type="ARBA" id="ARBA00009337"/>
    </source>
</evidence>
<dbReference type="InterPro" id="IPR050321">
    <property type="entry name" value="Glycosyltr_2/OpgH_subfam"/>
</dbReference>
<dbReference type="RefSeq" id="WP_124704134.1">
    <property type="nucleotide sequence ID" value="NZ_BGOW01000009.1"/>
</dbReference>
<evidence type="ECO:0000256" key="4">
    <source>
        <dbReference type="ARBA" id="ARBA00020585"/>
    </source>
</evidence>
<evidence type="ECO:0000256" key="1">
    <source>
        <dbReference type="ARBA" id="ARBA00004429"/>
    </source>
</evidence>
<dbReference type="PANTHER" id="PTHR43867">
    <property type="entry name" value="CELLULOSE SYNTHASE CATALYTIC SUBUNIT A [UDP-FORMING]"/>
    <property type="match status" value="1"/>
</dbReference>
<dbReference type="Proteomes" id="UP000286806">
    <property type="component" value="Unassembled WGS sequence"/>
</dbReference>
<comment type="similarity">
    <text evidence="3 12">Belongs to the glycosyltransferase 2 family. OpgH subfamily.</text>
</comment>
<evidence type="ECO:0000256" key="9">
    <source>
        <dbReference type="ARBA" id="ARBA00022692"/>
    </source>
</evidence>
<dbReference type="InterPro" id="IPR023725">
    <property type="entry name" value="Glucans_biosynth_gluTrFase_H"/>
</dbReference>
<evidence type="ECO:0000256" key="12">
    <source>
        <dbReference type="HAMAP-Rule" id="MF_01072"/>
    </source>
</evidence>
<evidence type="ECO:0000256" key="10">
    <source>
        <dbReference type="ARBA" id="ARBA00022989"/>
    </source>
</evidence>
<dbReference type="HAMAP" id="MF_01072">
    <property type="entry name" value="MdoH_OpgH"/>
    <property type="match status" value="1"/>
</dbReference>
<feature type="transmembrane region" description="Helical" evidence="12">
    <location>
        <begin position="168"/>
        <end position="193"/>
    </location>
</feature>
<protein>
    <recommendedName>
        <fullName evidence="4 12">Glucans biosynthesis glucosyltransferase H</fullName>
        <ecNumber evidence="12">2.4.1.-</ecNumber>
    </recommendedName>
</protein>
<keyword evidence="15" id="KW-1185">Reference proteome</keyword>
<dbReference type="CDD" id="cd04191">
    <property type="entry name" value="Glucan_BSP_MdoH"/>
    <property type="match status" value="1"/>
</dbReference>
<evidence type="ECO:0000256" key="2">
    <source>
        <dbReference type="ARBA" id="ARBA00005001"/>
    </source>
</evidence>
<keyword evidence="10 12" id="KW-1133">Transmembrane helix</keyword>
<sequence>MELHLATRLKHCFPGQSICERYLDRLPLAQERRYELLTQVAEQYPCNPQEAMTGLHTALAGSDHPVDTDTPALASICSRLAINHKTLPLAPETIAGPAVQAQICLPASPTIRRSTMAPLHWPPKPSLRLFKSRQLRFSQAGSHEGEHPAQAGAAAPGGWQAAATLRRVVLLVLIIAQVYFSTSAMAAVLPYHGQQALEIAILILFAILSGWVSVGFWTAMMGFVLKLAGGDRYAISATGAADVPIGDQARTAIIMPICNENVARVFAGLRATHESLARSGELQHFDFFILSDSSSADNRVAEVNAWLELCREVQGFGHVFYRWRQHRVKRKSGNVADFCRRWGANYRYMVVLDADSVMSGECLISLVRLMEANPGAGIIQSAPLVAGRDTLYARMQQFASRVYGPIFVAGLHFWQLGESHYWGHNAILRVAPFMRHCALGRLSGGGPLSGEILSHDFVEAALMRRAGWTVWIAYDLPGSYEEVPPNLIDELKRDRRWCQGNLMNFRLLLANGVHPAHRAVFMTGAAAYVSAPLWFLFLLLSTAQLAVHALATPEYFTQPFQLFPIWPQWDPQRAIALFSVTAALLFLPKILSVMLIWIQGAKHFGGRLRLGLSMLIETLFSALLAPIRMLFHTSFVLAPLLGRGVKWKSPPRENAETGWGEALRRHGWHTLLGLVWAGGVYWLKPSYLLWLLPVVGALMLSIPISVFSSRVSLGQRLRKMRLFLIPEELNPPAELRQTHDYAAHADAPPDFIDAVVDPATNALICATGVPRFRQFRVAESRARLLQKALREGPAALDAGRRMHLLNDPITLSRLHFEVWTSELAHPAWRNTLSQTTTDNPTCSDAISLKPVLQRSA</sequence>
<evidence type="ECO:0000256" key="5">
    <source>
        <dbReference type="ARBA" id="ARBA00022475"/>
    </source>
</evidence>
<keyword evidence="9 12" id="KW-0812">Transmembrane</keyword>
<dbReference type="GO" id="GO:0016758">
    <property type="term" value="F:hexosyltransferase activity"/>
    <property type="evidence" value="ECO:0007669"/>
    <property type="project" value="UniProtKB-UniRule"/>
</dbReference>
<comment type="function">
    <text evidence="12">Involved in the biosynthesis of osmoregulated periplasmic glucans (OPGs).</text>
</comment>
<keyword evidence="7 12" id="KW-0328">Glycosyltransferase</keyword>
<evidence type="ECO:0000256" key="11">
    <source>
        <dbReference type="ARBA" id="ARBA00023136"/>
    </source>
</evidence>
<dbReference type="AlphaFoldDB" id="A0A401JCL7"/>
<accession>A0A401JCL7</accession>
<feature type="transmembrane region" description="Helical" evidence="12">
    <location>
        <begin position="687"/>
        <end position="713"/>
    </location>
</feature>
<keyword evidence="5 12" id="KW-1003">Cell membrane</keyword>
<dbReference type="SUPFAM" id="SSF53448">
    <property type="entry name" value="Nucleotide-diphospho-sugar transferases"/>
    <property type="match status" value="1"/>
</dbReference>
<evidence type="ECO:0000256" key="7">
    <source>
        <dbReference type="ARBA" id="ARBA00022676"/>
    </source>
</evidence>
<reference evidence="14 15" key="1">
    <citation type="journal article" date="2019" name="Front. Microbiol.">
        <title>Genomes of Neutrophilic Sulfur-Oxidizing Chemolithoautotrophs Representing 9 Proteobacterial Species From 8 Genera.</title>
        <authorList>
            <person name="Watanabe T."/>
            <person name="Kojima H."/>
            <person name="Umezawa K."/>
            <person name="Hori C."/>
            <person name="Takasuka T.E."/>
            <person name="Kato Y."/>
            <person name="Fukui M."/>
        </authorList>
    </citation>
    <scope>NUCLEOTIDE SEQUENCE [LARGE SCALE GENOMIC DNA]</scope>
    <source>
        <strain evidence="14 15">TTN</strain>
    </source>
</reference>
<feature type="transmembrane region" description="Helical" evidence="12">
    <location>
        <begin position="610"/>
        <end position="631"/>
    </location>
</feature>
<dbReference type="NCBIfam" id="NF003958">
    <property type="entry name" value="PRK05454.2-1"/>
    <property type="match status" value="1"/>
</dbReference>
<dbReference type="NCBIfam" id="NF003962">
    <property type="entry name" value="PRK05454.2-5"/>
    <property type="match status" value="1"/>
</dbReference>
<organism evidence="14 15">
    <name type="scientific">Sulfuriferula multivorans</name>
    <dbReference type="NCBI Taxonomy" id="1559896"/>
    <lineage>
        <taxon>Bacteria</taxon>
        <taxon>Pseudomonadati</taxon>
        <taxon>Pseudomonadota</taxon>
        <taxon>Betaproteobacteria</taxon>
        <taxon>Nitrosomonadales</taxon>
        <taxon>Sulfuricellaceae</taxon>
        <taxon>Sulfuriferula</taxon>
    </lineage>
</organism>
<dbReference type="UniPathway" id="UPA00637"/>
<dbReference type="InterPro" id="IPR001173">
    <property type="entry name" value="Glyco_trans_2-like"/>
</dbReference>
<feature type="transmembrane region" description="Helical" evidence="12">
    <location>
        <begin position="525"/>
        <end position="547"/>
    </location>
</feature>
<name>A0A401JCL7_9PROT</name>
<keyword evidence="8 12" id="KW-0808">Transferase</keyword>
<feature type="transmembrane region" description="Helical" evidence="12">
    <location>
        <begin position="199"/>
        <end position="225"/>
    </location>
</feature>
<dbReference type="OrthoDB" id="9775281at2"/>
<dbReference type="GO" id="GO:0005886">
    <property type="term" value="C:plasma membrane"/>
    <property type="evidence" value="ECO:0007669"/>
    <property type="project" value="UniProtKB-SubCell"/>
</dbReference>
<evidence type="ECO:0000313" key="15">
    <source>
        <dbReference type="Proteomes" id="UP000286806"/>
    </source>
</evidence>
<comment type="caution">
    <text evidence="14">The sequence shown here is derived from an EMBL/GenBank/DDBJ whole genome shotgun (WGS) entry which is preliminary data.</text>
</comment>
<feature type="domain" description="Glycosyltransferase 2-like" evidence="13">
    <location>
        <begin position="350"/>
        <end position="545"/>
    </location>
</feature>
<evidence type="ECO:0000259" key="13">
    <source>
        <dbReference type="Pfam" id="PF13632"/>
    </source>
</evidence>
<dbReference type="NCBIfam" id="NF003955">
    <property type="entry name" value="PRK05454.1-1"/>
    <property type="match status" value="1"/>
</dbReference>
<dbReference type="EMBL" id="BGOW01000009">
    <property type="protein sequence ID" value="GBL45306.1"/>
    <property type="molecule type" value="Genomic_DNA"/>
</dbReference>
<comment type="subcellular location">
    <subcellularLocation>
        <location evidence="1">Cell inner membrane</location>
        <topology evidence="1">Multi-pass membrane protein</topology>
    </subcellularLocation>
    <subcellularLocation>
        <location evidence="12">Cell membrane</location>
        <topology evidence="12">Multi-pass membrane protein</topology>
    </subcellularLocation>
</comment>
<proteinExistence type="inferred from homology"/>
<dbReference type="PANTHER" id="PTHR43867:SF5">
    <property type="entry name" value="GLUCANS BIOSYNTHESIS GLUCOSYLTRANSFERASE H"/>
    <property type="match status" value="1"/>
</dbReference>
<evidence type="ECO:0000313" key="14">
    <source>
        <dbReference type="EMBL" id="GBL45306.1"/>
    </source>
</evidence>
<keyword evidence="6" id="KW-0997">Cell inner membrane</keyword>
<gene>
    <name evidence="12" type="primary">opgH</name>
    <name evidence="14" type="ORF">SFMTTN_1113</name>
</gene>
<dbReference type="InterPro" id="IPR029044">
    <property type="entry name" value="Nucleotide-diphossugar_trans"/>
</dbReference>
<dbReference type="Gene3D" id="3.90.550.10">
    <property type="entry name" value="Spore Coat Polysaccharide Biosynthesis Protein SpsA, Chain A"/>
    <property type="match status" value="1"/>
</dbReference>